<dbReference type="AlphaFoldDB" id="A0A8S9G894"/>
<proteinExistence type="predicted"/>
<feature type="region of interest" description="Disordered" evidence="1">
    <location>
        <begin position="1"/>
        <end position="26"/>
    </location>
</feature>
<name>A0A8S9G894_BRACR</name>
<accession>A0A8S9G894</accession>
<evidence type="ECO:0000313" key="2">
    <source>
        <dbReference type="EMBL" id="KAF2541871.1"/>
    </source>
</evidence>
<evidence type="ECO:0000313" key="3">
    <source>
        <dbReference type="Proteomes" id="UP000712281"/>
    </source>
</evidence>
<dbReference type="EMBL" id="QGKW02002005">
    <property type="protein sequence ID" value="KAF2541871.1"/>
    <property type="molecule type" value="Genomic_DNA"/>
</dbReference>
<reference evidence="2" key="1">
    <citation type="submission" date="2019-12" db="EMBL/GenBank/DDBJ databases">
        <title>Genome sequencing and annotation of Brassica cretica.</title>
        <authorList>
            <person name="Studholme D.J."/>
            <person name="Sarris P.F."/>
        </authorList>
    </citation>
    <scope>NUCLEOTIDE SEQUENCE</scope>
    <source>
        <strain evidence="2">PFS-001/15</strain>
        <tissue evidence="2">Leaf</tissue>
    </source>
</reference>
<sequence length="80" mass="8873">MTPIEMKQEQVRSNPKGGSYEDGTKAGLVYPTRQTGELDCSFDPTRPFGELDGAFGRTRPFGELDDGCFVVRNPFVRGLE</sequence>
<comment type="caution">
    <text evidence="2">The sequence shown here is derived from an EMBL/GenBank/DDBJ whole genome shotgun (WGS) entry which is preliminary data.</text>
</comment>
<organism evidence="2 3">
    <name type="scientific">Brassica cretica</name>
    <name type="common">Mustard</name>
    <dbReference type="NCBI Taxonomy" id="69181"/>
    <lineage>
        <taxon>Eukaryota</taxon>
        <taxon>Viridiplantae</taxon>
        <taxon>Streptophyta</taxon>
        <taxon>Embryophyta</taxon>
        <taxon>Tracheophyta</taxon>
        <taxon>Spermatophyta</taxon>
        <taxon>Magnoliopsida</taxon>
        <taxon>eudicotyledons</taxon>
        <taxon>Gunneridae</taxon>
        <taxon>Pentapetalae</taxon>
        <taxon>rosids</taxon>
        <taxon>malvids</taxon>
        <taxon>Brassicales</taxon>
        <taxon>Brassicaceae</taxon>
        <taxon>Brassiceae</taxon>
        <taxon>Brassica</taxon>
    </lineage>
</organism>
<dbReference type="Proteomes" id="UP000712281">
    <property type="component" value="Unassembled WGS sequence"/>
</dbReference>
<evidence type="ECO:0000256" key="1">
    <source>
        <dbReference type="SAM" id="MobiDB-lite"/>
    </source>
</evidence>
<protein>
    <submittedName>
        <fullName evidence="2">Uncharacterized protein</fullName>
    </submittedName>
</protein>
<gene>
    <name evidence="2" type="ORF">F2Q68_00030967</name>
</gene>
<feature type="compositionally biased region" description="Basic and acidic residues" evidence="1">
    <location>
        <begin position="1"/>
        <end position="10"/>
    </location>
</feature>